<feature type="chain" id="PRO_5007601384" description="Serine protease" evidence="2">
    <location>
        <begin position="35"/>
        <end position="309"/>
    </location>
</feature>
<proteinExistence type="predicted"/>
<evidence type="ECO:0008006" key="5">
    <source>
        <dbReference type="Google" id="ProtNLM"/>
    </source>
</evidence>
<dbReference type="OrthoDB" id="5121599at2"/>
<keyword evidence="2" id="KW-0732">Signal</keyword>
<organism evidence="3 4">
    <name type="scientific">Clavibacter tessellarius</name>
    <dbReference type="NCBI Taxonomy" id="31965"/>
    <lineage>
        <taxon>Bacteria</taxon>
        <taxon>Bacillati</taxon>
        <taxon>Actinomycetota</taxon>
        <taxon>Actinomycetes</taxon>
        <taxon>Micrococcales</taxon>
        <taxon>Microbacteriaceae</taxon>
        <taxon>Clavibacter</taxon>
    </lineage>
</organism>
<dbReference type="RefSeq" id="WP_063072201.1">
    <property type="nucleotide sequence ID" value="NZ_LQXA01000042.1"/>
</dbReference>
<evidence type="ECO:0000313" key="3">
    <source>
        <dbReference type="EMBL" id="KZC94496.1"/>
    </source>
</evidence>
<dbReference type="InterPro" id="IPR043504">
    <property type="entry name" value="Peptidase_S1_PA_chymotrypsin"/>
</dbReference>
<evidence type="ECO:0000313" key="4">
    <source>
        <dbReference type="Proteomes" id="UP000076218"/>
    </source>
</evidence>
<dbReference type="InterPro" id="IPR009003">
    <property type="entry name" value="Peptidase_S1_PA"/>
</dbReference>
<reference evidence="3 4" key="1">
    <citation type="submission" date="2016-01" db="EMBL/GenBank/DDBJ databases">
        <title>Draft genome sequence of Clavibacter michiganensis subsp. tessellarius DOAB 609.</title>
        <authorList>
            <person name="Tambong J.T."/>
        </authorList>
    </citation>
    <scope>NUCLEOTIDE SEQUENCE [LARGE SCALE GENOMIC DNA]</scope>
    <source>
        <strain evidence="3 4">DOAB 609</strain>
    </source>
</reference>
<evidence type="ECO:0000256" key="1">
    <source>
        <dbReference type="SAM" id="MobiDB-lite"/>
    </source>
</evidence>
<name>A0A154UZH5_9MICO</name>
<dbReference type="SUPFAM" id="SSF50494">
    <property type="entry name" value="Trypsin-like serine proteases"/>
    <property type="match status" value="1"/>
</dbReference>
<dbReference type="STRING" id="31965.AWH51_13325"/>
<dbReference type="EMBL" id="LQXA01000042">
    <property type="protein sequence ID" value="KZC94496.1"/>
    <property type="molecule type" value="Genomic_DNA"/>
</dbReference>
<feature type="signal peptide" evidence="2">
    <location>
        <begin position="1"/>
        <end position="34"/>
    </location>
</feature>
<accession>A0A154UZH5</accession>
<protein>
    <recommendedName>
        <fullName evidence="5">Serine protease</fullName>
    </recommendedName>
</protein>
<feature type="region of interest" description="Disordered" evidence="1">
    <location>
        <begin position="68"/>
        <end position="92"/>
    </location>
</feature>
<dbReference type="AlphaFoldDB" id="A0A154UZH5"/>
<gene>
    <name evidence="3" type="ORF">AWH51_13325</name>
</gene>
<dbReference type="Proteomes" id="UP000076218">
    <property type="component" value="Unassembled WGS sequence"/>
</dbReference>
<comment type="caution">
    <text evidence="3">The sequence shown here is derived from an EMBL/GenBank/DDBJ whole genome shotgun (WGS) entry which is preliminary data.</text>
</comment>
<dbReference type="Gene3D" id="2.40.10.10">
    <property type="entry name" value="Trypsin-like serine proteases"/>
    <property type="match status" value="2"/>
</dbReference>
<feature type="compositionally biased region" description="Low complexity" evidence="1">
    <location>
        <begin position="68"/>
        <end position="87"/>
    </location>
</feature>
<evidence type="ECO:0000256" key="2">
    <source>
        <dbReference type="SAM" id="SignalP"/>
    </source>
</evidence>
<sequence>MHPHHPRSHRRTSAAIAAVCLGAALLGAAAPASAAHRDASASVVRVAVPAAQGSDAVAYWTPERLAAATEDSGSGDAASDAVSSDAARTNDQAEQVATVSHIGRIYYVQEGSGHFCSANVVDSANGSTIATAGHCVTRDQTFSTKMVFYPQYESGGSPYGVWPVVGGNVLTGWYQKNDDDQAEDTAFMAVAPDSDGDTVASVVGSSPVLFDQPATQLVSAYGYPAVGRFDGEHLDRCIGTGTAAGTAQIDLACDMTGGVSGGPIFAGAGSDGAQFSNVAEYDYTVTHNIGPLWQAAAQSAHDLTGAIGT</sequence>